<comment type="caution">
    <text evidence="2">The sequence shown here is derived from an EMBL/GenBank/DDBJ whole genome shotgun (WGS) entry which is preliminary data.</text>
</comment>
<keyword evidence="3" id="KW-1185">Reference proteome</keyword>
<evidence type="ECO:0008006" key="4">
    <source>
        <dbReference type="Google" id="ProtNLM"/>
    </source>
</evidence>
<dbReference type="EMBL" id="JBGBPQ010000007">
    <property type="protein sequence ID" value="KAL1521952.1"/>
    <property type="molecule type" value="Genomic_DNA"/>
</dbReference>
<dbReference type="Proteomes" id="UP001515480">
    <property type="component" value="Unassembled WGS sequence"/>
</dbReference>
<dbReference type="AlphaFoldDB" id="A0AB34JL33"/>
<accession>A0AB34JL33</accession>
<proteinExistence type="predicted"/>
<gene>
    <name evidence="2" type="ORF">AB1Y20_021598</name>
</gene>
<name>A0AB34JL33_PRYPA</name>
<dbReference type="SUPFAM" id="SSF54919">
    <property type="entry name" value="Nucleoside diphosphate kinase, NDK"/>
    <property type="match status" value="1"/>
</dbReference>
<keyword evidence="1" id="KW-0732">Signal</keyword>
<dbReference type="InterPro" id="IPR036850">
    <property type="entry name" value="NDK-like_dom_sf"/>
</dbReference>
<evidence type="ECO:0000313" key="3">
    <source>
        <dbReference type="Proteomes" id="UP001515480"/>
    </source>
</evidence>
<reference evidence="2 3" key="1">
    <citation type="journal article" date="2024" name="Science">
        <title>Giant polyketide synthase enzymes in the biosynthesis of giant marine polyether toxins.</title>
        <authorList>
            <person name="Fallon T.R."/>
            <person name="Shende V.V."/>
            <person name="Wierzbicki I.H."/>
            <person name="Pendleton A.L."/>
            <person name="Watervoot N.F."/>
            <person name="Auber R.P."/>
            <person name="Gonzalez D.J."/>
            <person name="Wisecaver J.H."/>
            <person name="Moore B.S."/>
        </authorList>
    </citation>
    <scope>NUCLEOTIDE SEQUENCE [LARGE SCALE GENOMIC DNA]</scope>
    <source>
        <strain evidence="2 3">12B1</strain>
    </source>
</reference>
<evidence type="ECO:0000256" key="1">
    <source>
        <dbReference type="SAM" id="SignalP"/>
    </source>
</evidence>
<feature type="signal peptide" evidence="1">
    <location>
        <begin position="1"/>
        <end position="24"/>
    </location>
</feature>
<sequence length="352" mass="37542">MASPRLLRLLPLLPLLLLSTPAHGLHNSALVFLKPHAATDVCEAFLRDHLAAAAVRVVSSGTIPAAQIEAQQLIDRHYGSLAKLAMHTDPVQLALPDSARAAFSATFGLEWHEALPAVMRNDLALAALGVDGAALEAMWRAGEQLKLAPGTYISRLRLDGDEKERQLFTLNGFYPAMRQAFVAPGAEVRYLVCEFREEELSWRAFRRDVIGATDPALAAAGSARRAMLEQWESLRMSEAPTQARNGVHASAGPLEGLKERCVWVGASVAEDALGAALLGGGVDLPTLERWLEENPTVSLGGKTDKVFDLTEEMGTDAMVEMVAAAYGGESPSGAPSSAGAPPPLGFEWGGVY</sequence>
<organism evidence="2 3">
    <name type="scientific">Prymnesium parvum</name>
    <name type="common">Toxic golden alga</name>
    <dbReference type="NCBI Taxonomy" id="97485"/>
    <lineage>
        <taxon>Eukaryota</taxon>
        <taxon>Haptista</taxon>
        <taxon>Haptophyta</taxon>
        <taxon>Prymnesiophyceae</taxon>
        <taxon>Prymnesiales</taxon>
        <taxon>Prymnesiaceae</taxon>
        <taxon>Prymnesium</taxon>
    </lineage>
</organism>
<feature type="chain" id="PRO_5044306187" description="Nucleoside-diphosphate kinase" evidence="1">
    <location>
        <begin position="25"/>
        <end position="352"/>
    </location>
</feature>
<evidence type="ECO:0000313" key="2">
    <source>
        <dbReference type="EMBL" id="KAL1521952.1"/>
    </source>
</evidence>
<protein>
    <recommendedName>
        <fullName evidence="4">Nucleoside-diphosphate kinase</fullName>
    </recommendedName>
</protein>
<dbReference type="Gene3D" id="3.30.70.141">
    <property type="entry name" value="Nucleoside diphosphate kinase-like domain"/>
    <property type="match status" value="1"/>
</dbReference>